<protein>
    <submittedName>
        <fullName evidence="2">29407_t:CDS:1</fullName>
    </submittedName>
</protein>
<dbReference type="Proteomes" id="UP000789901">
    <property type="component" value="Unassembled WGS sequence"/>
</dbReference>
<gene>
    <name evidence="2" type="ORF">GMARGA_LOCUS17598</name>
</gene>
<proteinExistence type="predicted"/>
<feature type="compositionally biased region" description="Basic and acidic residues" evidence="1">
    <location>
        <begin position="35"/>
        <end position="44"/>
    </location>
</feature>
<evidence type="ECO:0000256" key="1">
    <source>
        <dbReference type="SAM" id="MobiDB-lite"/>
    </source>
</evidence>
<organism evidence="2 3">
    <name type="scientific">Gigaspora margarita</name>
    <dbReference type="NCBI Taxonomy" id="4874"/>
    <lineage>
        <taxon>Eukaryota</taxon>
        <taxon>Fungi</taxon>
        <taxon>Fungi incertae sedis</taxon>
        <taxon>Mucoromycota</taxon>
        <taxon>Glomeromycotina</taxon>
        <taxon>Glomeromycetes</taxon>
        <taxon>Diversisporales</taxon>
        <taxon>Gigasporaceae</taxon>
        <taxon>Gigaspora</taxon>
    </lineage>
</organism>
<dbReference type="EMBL" id="CAJVQB010013439">
    <property type="protein sequence ID" value="CAG8762131.1"/>
    <property type="molecule type" value="Genomic_DNA"/>
</dbReference>
<feature type="compositionally biased region" description="Basic and acidic residues" evidence="1">
    <location>
        <begin position="53"/>
        <end position="82"/>
    </location>
</feature>
<evidence type="ECO:0000313" key="2">
    <source>
        <dbReference type="EMBL" id="CAG8762131.1"/>
    </source>
</evidence>
<feature type="region of interest" description="Disordered" evidence="1">
    <location>
        <begin position="1"/>
        <end position="97"/>
    </location>
</feature>
<accession>A0ABN7VE03</accession>
<evidence type="ECO:0000313" key="3">
    <source>
        <dbReference type="Proteomes" id="UP000789901"/>
    </source>
</evidence>
<name>A0ABN7VE03_GIGMA</name>
<feature type="compositionally biased region" description="Low complexity" evidence="1">
    <location>
        <begin position="84"/>
        <end position="97"/>
    </location>
</feature>
<sequence>MSDPRKSDKLPDPQKVKNLAAGRDPSSAVATRALPKHDYTHEFTVEPSEVLDDEPKWQDQEHRVHADNDKKGVVGHLQKDWEESAAASNQKNANSKK</sequence>
<feature type="compositionally biased region" description="Basic and acidic residues" evidence="1">
    <location>
        <begin position="1"/>
        <end position="15"/>
    </location>
</feature>
<comment type="caution">
    <text evidence="2">The sequence shown here is derived from an EMBL/GenBank/DDBJ whole genome shotgun (WGS) entry which is preliminary data.</text>
</comment>
<keyword evidence="3" id="KW-1185">Reference proteome</keyword>
<reference evidence="2 3" key="1">
    <citation type="submission" date="2021-06" db="EMBL/GenBank/DDBJ databases">
        <authorList>
            <person name="Kallberg Y."/>
            <person name="Tangrot J."/>
            <person name="Rosling A."/>
        </authorList>
    </citation>
    <scope>NUCLEOTIDE SEQUENCE [LARGE SCALE GENOMIC DNA]</scope>
    <source>
        <strain evidence="2 3">120-4 pot B 10/14</strain>
    </source>
</reference>